<accession>A0A4R1RL84</accession>
<evidence type="ECO:0000313" key="6">
    <source>
        <dbReference type="EMBL" id="TCL66975.1"/>
    </source>
</evidence>
<evidence type="ECO:0000313" key="7">
    <source>
        <dbReference type="Proteomes" id="UP000295455"/>
    </source>
</evidence>
<evidence type="ECO:0000256" key="2">
    <source>
        <dbReference type="ARBA" id="ARBA00023110"/>
    </source>
</evidence>
<comment type="caution">
    <text evidence="6">The sequence shown here is derived from an EMBL/GenBank/DDBJ whole genome shotgun (WGS) entry which is preliminary data.</text>
</comment>
<dbReference type="Pfam" id="PF00254">
    <property type="entry name" value="FKBP_C"/>
    <property type="match status" value="1"/>
</dbReference>
<evidence type="ECO:0000256" key="3">
    <source>
        <dbReference type="PROSITE-ProRule" id="PRU00277"/>
    </source>
</evidence>
<comment type="catalytic activity">
    <reaction evidence="1 3 4">
        <text>[protein]-peptidylproline (omega=180) = [protein]-peptidylproline (omega=0)</text>
        <dbReference type="Rhea" id="RHEA:16237"/>
        <dbReference type="Rhea" id="RHEA-COMP:10747"/>
        <dbReference type="Rhea" id="RHEA-COMP:10748"/>
        <dbReference type="ChEBI" id="CHEBI:83833"/>
        <dbReference type="ChEBI" id="CHEBI:83834"/>
        <dbReference type="EC" id="5.2.1.8"/>
    </reaction>
</comment>
<dbReference type="SUPFAM" id="SSF54534">
    <property type="entry name" value="FKBP-like"/>
    <property type="match status" value="1"/>
</dbReference>
<feature type="domain" description="PPIase FKBP-type" evidence="5">
    <location>
        <begin position="91"/>
        <end position="178"/>
    </location>
</feature>
<keyword evidence="2 3" id="KW-0697">Rotamase</keyword>
<dbReference type="GO" id="GO:0003755">
    <property type="term" value="F:peptidyl-prolyl cis-trans isomerase activity"/>
    <property type="evidence" value="ECO:0007669"/>
    <property type="project" value="UniProtKB-UniRule"/>
</dbReference>
<evidence type="ECO:0000256" key="4">
    <source>
        <dbReference type="RuleBase" id="RU003915"/>
    </source>
</evidence>
<dbReference type="AlphaFoldDB" id="A0A4R1RL84"/>
<dbReference type="NCBIfam" id="TIGR03516">
    <property type="entry name" value="ppisom_GldI"/>
    <property type="match status" value="1"/>
</dbReference>
<keyword evidence="3 4" id="KW-0413">Isomerase</keyword>
<dbReference type="EMBL" id="SLUP01000003">
    <property type="protein sequence ID" value="TCL66975.1"/>
    <property type="molecule type" value="Genomic_DNA"/>
</dbReference>
<evidence type="ECO:0000256" key="1">
    <source>
        <dbReference type="ARBA" id="ARBA00000971"/>
    </source>
</evidence>
<name>A0A4R1RL84_9FLAO</name>
<dbReference type="PROSITE" id="PS51257">
    <property type="entry name" value="PROKAR_LIPOPROTEIN"/>
    <property type="match status" value="1"/>
</dbReference>
<comment type="similarity">
    <text evidence="4">Belongs to the FKBP-type PPIase family.</text>
</comment>
<dbReference type="InterPro" id="IPR019869">
    <property type="entry name" value="Motility-assoc_PPIase_GldI"/>
</dbReference>
<dbReference type="EC" id="5.2.1.8" evidence="4"/>
<dbReference type="RefSeq" id="WP_132217326.1">
    <property type="nucleotide sequence ID" value="NZ_OX156936.1"/>
</dbReference>
<dbReference type="Gene3D" id="3.10.50.40">
    <property type="match status" value="1"/>
</dbReference>
<evidence type="ECO:0000259" key="5">
    <source>
        <dbReference type="PROSITE" id="PS50059"/>
    </source>
</evidence>
<dbReference type="PROSITE" id="PS50059">
    <property type="entry name" value="FKBP_PPIASE"/>
    <property type="match status" value="1"/>
</dbReference>
<reference evidence="6 7" key="1">
    <citation type="submission" date="2019-03" db="EMBL/GenBank/DDBJ databases">
        <title>Genomic Encyclopedia of Type Strains, Phase IV (KMG-IV): sequencing the most valuable type-strain genomes for metagenomic binning, comparative biology and taxonomic classification.</title>
        <authorList>
            <person name="Goeker M."/>
        </authorList>
    </citation>
    <scope>NUCLEOTIDE SEQUENCE [LARGE SCALE GENOMIC DNA]</scope>
    <source>
        <strain evidence="6 7">DSM 18792</strain>
    </source>
</reference>
<gene>
    <name evidence="6" type="ORF">EV196_103396</name>
</gene>
<sequence>MNKLVLLILIFLAVISCKQPEARRPVSVSSGSFINASVERNKKLYAHEQYQIEKIMKQDKDSTNFIASESGFWYYYNTKIEVDSLDTPKFGDIVNFNYNVKALNGKLIYSKETLKTQNYAMDREELFTGLREGLKLLKTGETATFLFPSQKAYGYYGDEHKIGSNTPLICEVTVNSITQNQTK</sequence>
<dbReference type="InterPro" id="IPR001179">
    <property type="entry name" value="PPIase_FKBP_dom"/>
</dbReference>
<dbReference type="InterPro" id="IPR046357">
    <property type="entry name" value="PPIase_dom_sf"/>
</dbReference>
<keyword evidence="7" id="KW-1185">Reference proteome</keyword>
<dbReference type="Proteomes" id="UP000295455">
    <property type="component" value="Unassembled WGS sequence"/>
</dbReference>
<organism evidence="6 7">
    <name type="scientific">Mariniflexile fucanivorans</name>
    <dbReference type="NCBI Taxonomy" id="264023"/>
    <lineage>
        <taxon>Bacteria</taxon>
        <taxon>Pseudomonadati</taxon>
        <taxon>Bacteroidota</taxon>
        <taxon>Flavobacteriia</taxon>
        <taxon>Flavobacteriales</taxon>
        <taxon>Flavobacteriaceae</taxon>
        <taxon>Mariniflexile</taxon>
    </lineage>
</organism>
<proteinExistence type="inferred from homology"/>
<dbReference type="OrthoDB" id="1093155at2"/>
<protein>
    <recommendedName>
        <fullName evidence="4">Peptidyl-prolyl cis-trans isomerase</fullName>
        <ecNumber evidence="4">5.2.1.8</ecNumber>
    </recommendedName>
</protein>